<feature type="transmembrane region" description="Helical" evidence="8">
    <location>
        <begin position="109"/>
        <end position="135"/>
    </location>
</feature>
<keyword evidence="3 8" id="KW-0812">Transmembrane</keyword>
<keyword evidence="2" id="KW-1003">Cell membrane</keyword>
<dbReference type="WBParaSite" id="MBELARI_LOCUS15">
    <property type="protein sequence ID" value="MBELARI_LOCUS15"/>
    <property type="gene ID" value="MBELARI_LOCUS15"/>
</dbReference>
<evidence type="ECO:0000256" key="2">
    <source>
        <dbReference type="ARBA" id="ARBA00022475"/>
    </source>
</evidence>
<dbReference type="PANTHER" id="PTHR20886">
    <property type="entry name" value="VANG-LIKE PROTEIN"/>
    <property type="match status" value="1"/>
</dbReference>
<comment type="similarity">
    <text evidence="6">Belongs to the Vang family.</text>
</comment>
<dbReference type="InterPro" id="IPR009539">
    <property type="entry name" value="VANGL"/>
</dbReference>
<evidence type="ECO:0000256" key="8">
    <source>
        <dbReference type="SAM" id="Phobius"/>
    </source>
</evidence>
<feature type="region of interest" description="Disordered" evidence="7">
    <location>
        <begin position="1"/>
        <end position="33"/>
    </location>
</feature>
<evidence type="ECO:0000256" key="4">
    <source>
        <dbReference type="ARBA" id="ARBA00022989"/>
    </source>
</evidence>
<reference evidence="10" key="1">
    <citation type="submission" date="2024-02" db="UniProtKB">
        <authorList>
            <consortium name="WormBaseParasite"/>
        </authorList>
    </citation>
    <scope>IDENTIFICATION</scope>
</reference>
<protein>
    <submittedName>
        <fullName evidence="10">Vang-like protein</fullName>
    </submittedName>
</protein>
<dbReference type="Pfam" id="PF06638">
    <property type="entry name" value="Strabismus"/>
    <property type="match status" value="1"/>
</dbReference>
<evidence type="ECO:0000256" key="6">
    <source>
        <dbReference type="ARBA" id="ARBA00025718"/>
    </source>
</evidence>
<organism evidence="9 10">
    <name type="scientific">Mesorhabditis belari</name>
    <dbReference type="NCBI Taxonomy" id="2138241"/>
    <lineage>
        <taxon>Eukaryota</taxon>
        <taxon>Metazoa</taxon>
        <taxon>Ecdysozoa</taxon>
        <taxon>Nematoda</taxon>
        <taxon>Chromadorea</taxon>
        <taxon>Rhabditida</taxon>
        <taxon>Rhabditina</taxon>
        <taxon>Rhabditomorpha</taxon>
        <taxon>Rhabditoidea</taxon>
        <taxon>Rhabditidae</taxon>
        <taxon>Mesorhabditinae</taxon>
        <taxon>Mesorhabditis</taxon>
    </lineage>
</organism>
<accession>A0AAF3ELV9</accession>
<dbReference type="Proteomes" id="UP000887575">
    <property type="component" value="Unassembled WGS sequence"/>
</dbReference>
<evidence type="ECO:0000313" key="10">
    <source>
        <dbReference type="WBParaSite" id="MBELARI_LOCUS15"/>
    </source>
</evidence>
<evidence type="ECO:0000256" key="3">
    <source>
        <dbReference type="ARBA" id="ARBA00022692"/>
    </source>
</evidence>
<evidence type="ECO:0000256" key="1">
    <source>
        <dbReference type="ARBA" id="ARBA00004651"/>
    </source>
</evidence>
<name>A0AAF3ELV9_9BILA</name>
<feature type="transmembrane region" description="Helical" evidence="8">
    <location>
        <begin position="218"/>
        <end position="245"/>
    </location>
</feature>
<dbReference type="GO" id="GO:0005886">
    <property type="term" value="C:plasma membrane"/>
    <property type="evidence" value="ECO:0007669"/>
    <property type="project" value="UniProtKB-SubCell"/>
</dbReference>
<evidence type="ECO:0000313" key="9">
    <source>
        <dbReference type="Proteomes" id="UP000887575"/>
    </source>
</evidence>
<sequence length="663" mass="75562">MSVICERTARSKFGPGSYGPGRESGRLSSRGPRQMKRYAHSEIGEPLFIPHFMAIASEGVKPHLPADEWGENTTVLTGATSDISYGIDEKRVYELPHARVAARRCSRMMWLTVAGIISLFAVLSPPIMSLLPQILPWFGYEWPTIVCEVDCQGKLTLMAVESLLLVAALWALYWRRAAADLPRLYFPRAALTFAVLFILFAFWLFYSVRIIMERYSNYTYIVSFSLSLLDALLYTHYISLIVLYIRQMRPEFTITVTRDPDGHSSSITVGMMSIQEAAIQVLRHYETDFPTFNSYLDKVRQSAVKNSIPGQNTGGFKVYDLEGIGAGENISQANSRALLTAMARRRLGGYKEMLQEEMEWDRRLKKRKYRLIAAAEDAFSHVQGIQGNNMNAGNVLGEPMDTTNAVHHVFSMIVKPLNKYLRLTRQQPRYPTEKVMNYIGKCLSLRLNYRTFLSYFLSDKTPISEIIGEEKWSIVSEEECSRSLASGSTFLLRSHNRDETAGVQLICSISSLPFFNLTEQNRAQISKFAIKLNSESPNQRLNPILSLKLLHEEEGRSLEKYINDYDTYYTNLYLCSCTYASGFNSRSSSTKDGKTVSVVRISDYVRHTKYIFAMPSKQPTKRCTHKELYLQRDVPTKRYALVFPRATPRCASVSRRAQLGEFR</sequence>
<dbReference type="AlphaFoldDB" id="A0AAF3ELV9"/>
<proteinExistence type="inferred from homology"/>
<feature type="transmembrane region" description="Helical" evidence="8">
    <location>
        <begin position="185"/>
        <end position="206"/>
    </location>
</feature>
<keyword evidence="5 8" id="KW-0472">Membrane</keyword>
<comment type="subcellular location">
    <subcellularLocation>
        <location evidence="1">Cell membrane</location>
        <topology evidence="1">Multi-pass membrane protein</topology>
    </subcellularLocation>
</comment>
<keyword evidence="4 8" id="KW-1133">Transmembrane helix</keyword>
<evidence type="ECO:0000256" key="7">
    <source>
        <dbReference type="SAM" id="MobiDB-lite"/>
    </source>
</evidence>
<evidence type="ECO:0000256" key="5">
    <source>
        <dbReference type="ARBA" id="ARBA00023136"/>
    </source>
</evidence>
<keyword evidence="9" id="KW-1185">Reference proteome</keyword>